<feature type="repeat" description="WD" evidence="8">
    <location>
        <begin position="143"/>
        <end position="184"/>
    </location>
</feature>
<dbReference type="PANTHER" id="PTHR19923:SF0">
    <property type="entry name" value="PLEIOTROPIC REGULATOR 1"/>
    <property type="match status" value="1"/>
</dbReference>
<dbReference type="SMART" id="SM00320">
    <property type="entry name" value="WD40"/>
    <property type="match status" value="7"/>
</dbReference>
<sequence length="711" mass="78941">MTEEVQRHTVHTLIFRSLKRTHDMFRSDHFALPPVDPEAERIRRKCKESDMFAGMDEAQTKLHPHLPIPKRTLAIEAPRIKSENNAELPNSSVVPVSPSIKSEQSEQVPSMSALAGLSGRADIGVMGFAKPKWHAPWKLMRVISGHQGWVRCIAVDTTNQWFVTGANDRVIKIWDLASGNLKLSLTGHVSTVRGVEVSARMPYLFSCGEDRQVKCWDLEQNKVVRHYHGHLSAVHALSLHPTIDVLVTCGRDSTARVWDIRTKTNVFTLTGHTNTVTSVLCQKFEPQIVTGSQDSTVRLWDLRKGVTKATLTHHKKSVRALAAHPSVRMFASASPDSIKEWKGSNAVYVQTLTGHNTIINALAVNDDGVLVSGGNNGTMHLWDWMTGYNFQRLQAPVQPGSMENEAGINALCFDRSGSRLISAESDKTIKIFKEDDEAMIAFNLLCKCRGTRFSSAVRTYIRKSEAAKIHKRLVSPDVITHETDAKWLAISKNFKTAETLERFPVEKLYSIEDLFNAKFHLGHKEGSLDPRMRPFLYGSRLGHLIFDLDQASALLGDALNFVAHVAARDGIILFVTRHPATIYLVEKAAKEVHEFSHCRPWQPGLFTDANNHYGAVTRLPDLVVVTHTRDGAIGPHPVIRDAAKMLIPTVAIVDSDCDPNLITYPVPGNDDSSSSVQLFLNLISKAISMGKTQKESSLVSSEKLHLQAGAD</sequence>
<dbReference type="GO" id="GO:0003735">
    <property type="term" value="F:structural constituent of ribosome"/>
    <property type="evidence" value="ECO:0007669"/>
    <property type="project" value="InterPro"/>
</dbReference>
<evidence type="ECO:0000256" key="8">
    <source>
        <dbReference type="PROSITE-ProRule" id="PRU00221"/>
    </source>
</evidence>
<evidence type="ECO:0000313" key="10">
    <source>
        <dbReference type="Proteomes" id="UP000678499"/>
    </source>
</evidence>
<accession>A0A7R9BXG0</accession>
<protein>
    <recommendedName>
        <fullName evidence="7">Pleiotropic regulator 1</fullName>
    </recommendedName>
</protein>
<dbReference type="GO" id="GO:0071013">
    <property type="term" value="C:catalytic step 2 spliceosome"/>
    <property type="evidence" value="ECO:0007669"/>
    <property type="project" value="TreeGrafter"/>
</dbReference>
<dbReference type="InterPro" id="IPR001680">
    <property type="entry name" value="WD40_rpt"/>
</dbReference>
<reference evidence="9" key="1">
    <citation type="submission" date="2020-11" db="EMBL/GenBank/DDBJ databases">
        <authorList>
            <person name="Tran Van P."/>
        </authorList>
    </citation>
    <scope>NUCLEOTIDE SEQUENCE</scope>
</reference>
<comment type="subunit">
    <text evidence="6">Identified in the spliceosome C complex. Component of the PRP19-CDC5L splicing complex composed of a core complex comprising a homotetramer of PRPF19, CDC5L, PLRG1 and BCAS2, and at least three less stably associated proteins CTNNBL1, CWC15 and HSPA8. Interacts (via its WD40 repeat domain) directly with CDC5L (via its C-terminal); the interaction is required for mRNA splicing but not for spliceosome assembly. Component of the minor spliceosome, which splices U12-type introns. Within this complex, interacts with CRIPT. Also interacts directly in the complex with BCAS2 and PRPF19. Interacts with USB1.</text>
</comment>
<evidence type="ECO:0000256" key="2">
    <source>
        <dbReference type="ARBA" id="ARBA00022574"/>
    </source>
</evidence>
<dbReference type="FunFam" id="2.130.10.10:FF:000012">
    <property type="entry name" value="Putative pleiotropic regulator 1"/>
    <property type="match status" value="1"/>
</dbReference>
<dbReference type="InterPro" id="IPR045241">
    <property type="entry name" value="Prp46/PLRG1-like"/>
</dbReference>
<evidence type="ECO:0000256" key="1">
    <source>
        <dbReference type="ARBA" id="ARBA00006242"/>
    </source>
</evidence>
<comment type="similarity">
    <text evidence="4">Belongs to the WD repeat PRL1/PRL2 family.</text>
</comment>
<evidence type="ECO:0000256" key="5">
    <source>
        <dbReference type="ARBA" id="ARBA00046238"/>
    </source>
</evidence>
<feature type="repeat" description="WD" evidence="8">
    <location>
        <begin position="269"/>
        <end position="310"/>
    </location>
</feature>
<dbReference type="GO" id="GO:0006412">
    <property type="term" value="P:translation"/>
    <property type="evidence" value="ECO:0007669"/>
    <property type="project" value="InterPro"/>
</dbReference>
<dbReference type="PRINTS" id="PR00320">
    <property type="entry name" value="GPROTEINBRPT"/>
</dbReference>
<dbReference type="PRINTS" id="PR00395">
    <property type="entry name" value="RIBOSOMALS2"/>
</dbReference>
<dbReference type="InterPro" id="IPR015943">
    <property type="entry name" value="WD40/YVTN_repeat-like_dom_sf"/>
</dbReference>
<dbReference type="EMBL" id="OA885185">
    <property type="protein sequence ID" value="CAD7281755.1"/>
    <property type="molecule type" value="Genomic_DNA"/>
</dbReference>
<evidence type="ECO:0000256" key="3">
    <source>
        <dbReference type="ARBA" id="ARBA00022737"/>
    </source>
</evidence>
<comment type="function">
    <text evidence="5">Involved in pre-mRNA splicing as component of the spliceosome. Component of the PRP19-CDC5L complex that forms an integral part of the spliceosome and is required for activating pre-mRNA splicing. As a component of the minor spliceosome, involved in the splicing of U12-type introns in pre-mRNAs.</text>
</comment>
<dbReference type="InterPro" id="IPR020472">
    <property type="entry name" value="WD40_PAC1"/>
</dbReference>
<dbReference type="Proteomes" id="UP000678499">
    <property type="component" value="Unassembled WGS sequence"/>
</dbReference>
<dbReference type="PROSITE" id="PS00678">
    <property type="entry name" value="WD_REPEATS_1"/>
    <property type="match status" value="2"/>
</dbReference>
<dbReference type="GO" id="GO:0015935">
    <property type="term" value="C:small ribosomal subunit"/>
    <property type="evidence" value="ECO:0007669"/>
    <property type="project" value="InterPro"/>
</dbReference>
<gene>
    <name evidence="9" type="ORF">NMOB1V02_LOCUS9391</name>
</gene>
<evidence type="ECO:0000256" key="4">
    <source>
        <dbReference type="ARBA" id="ARBA00025726"/>
    </source>
</evidence>
<dbReference type="Gene3D" id="3.40.50.10490">
    <property type="entry name" value="Glucose-6-phosphate isomerase like protein, domain 1"/>
    <property type="match status" value="1"/>
</dbReference>
<evidence type="ECO:0000256" key="7">
    <source>
        <dbReference type="ARBA" id="ARBA00073631"/>
    </source>
</evidence>
<dbReference type="PANTHER" id="PTHR19923">
    <property type="entry name" value="WD40 REPEAT PROTEINPRL1/PRL2-RELATED"/>
    <property type="match status" value="1"/>
</dbReference>
<keyword evidence="2 8" id="KW-0853">WD repeat</keyword>
<dbReference type="AlphaFoldDB" id="A0A7R9BXG0"/>
<feature type="repeat" description="WD" evidence="8">
    <location>
        <begin position="227"/>
        <end position="268"/>
    </location>
</feature>
<dbReference type="OrthoDB" id="10256122at2759"/>
<organism evidence="9">
    <name type="scientific">Notodromas monacha</name>
    <dbReference type="NCBI Taxonomy" id="399045"/>
    <lineage>
        <taxon>Eukaryota</taxon>
        <taxon>Metazoa</taxon>
        <taxon>Ecdysozoa</taxon>
        <taxon>Arthropoda</taxon>
        <taxon>Crustacea</taxon>
        <taxon>Oligostraca</taxon>
        <taxon>Ostracoda</taxon>
        <taxon>Podocopa</taxon>
        <taxon>Podocopida</taxon>
        <taxon>Cypridocopina</taxon>
        <taxon>Cypridoidea</taxon>
        <taxon>Cyprididae</taxon>
        <taxon>Notodromas</taxon>
    </lineage>
</organism>
<dbReference type="HAMAP" id="MF_00291_B">
    <property type="entry name" value="Ribosomal_uS2_B"/>
    <property type="match status" value="1"/>
</dbReference>
<keyword evidence="10" id="KW-1185">Reference proteome</keyword>
<dbReference type="InterPro" id="IPR001865">
    <property type="entry name" value="Ribosomal_uS2"/>
</dbReference>
<dbReference type="SUPFAM" id="SSF52313">
    <property type="entry name" value="Ribosomal protein S2"/>
    <property type="match status" value="1"/>
</dbReference>
<dbReference type="InterPro" id="IPR023591">
    <property type="entry name" value="Ribosomal_uS2_flav_dom_sf"/>
</dbReference>
<dbReference type="Pfam" id="PF00318">
    <property type="entry name" value="Ribosomal_S2"/>
    <property type="match status" value="2"/>
</dbReference>
<keyword evidence="3" id="KW-0677">Repeat</keyword>
<dbReference type="PROSITE" id="PS50294">
    <property type="entry name" value="WD_REPEATS_REGION"/>
    <property type="match status" value="5"/>
</dbReference>
<dbReference type="EMBL" id="CAJPEX010003148">
    <property type="protein sequence ID" value="CAG0921907.1"/>
    <property type="molecule type" value="Genomic_DNA"/>
</dbReference>
<proteinExistence type="inferred from homology"/>
<name>A0A7R9BXG0_9CRUS</name>
<dbReference type="InterPro" id="IPR005706">
    <property type="entry name" value="Ribosomal_uS2_bac/mit/plastid"/>
</dbReference>
<evidence type="ECO:0000313" key="9">
    <source>
        <dbReference type="EMBL" id="CAD7281755.1"/>
    </source>
</evidence>
<dbReference type="GO" id="GO:0071011">
    <property type="term" value="C:precatalytic spliceosome"/>
    <property type="evidence" value="ECO:0007669"/>
    <property type="project" value="TreeGrafter"/>
</dbReference>
<dbReference type="Pfam" id="PF00400">
    <property type="entry name" value="WD40"/>
    <property type="match status" value="7"/>
</dbReference>
<dbReference type="GO" id="GO:0000398">
    <property type="term" value="P:mRNA splicing, via spliceosome"/>
    <property type="evidence" value="ECO:0007669"/>
    <property type="project" value="InterPro"/>
</dbReference>
<dbReference type="InterPro" id="IPR036322">
    <property type="entry name" value="WD40_repeat_dom_sf"/>
</dbReference>
<evidence type="ECO:0000256" key="6">
    <source>
        <dbReference type="ARBA" id="ARBA00062641"/>
    </source>
</evidence>
<feature type="repeat" description="WD" evidence="8">
    <location>
        <begin position="352"/>
        <end position="383"/>
    </location>
</feature>
<dbReference type="GO" id="GO:0000974">
    <property type="term" value="C:Prp19 complex"/>
    <property type="evidence" value="ECO:0007669"/>
    <property type="project" value="TreeGrafter"/>
</dbReference>
<dbReference type="SUPFAM" id="SSF50978">
    <property type="entry name" value="WD40 repeat-like"/>
    <property type="match status" value="1"/>
</dbReference>
<dbReference type="CDD" id="cd00200">
    <property type="entry name" value="WD40"/>
    <property type="match status" value="1"/>
</dbReference>
<dbReference type="PROSITE" id="PS50082">
    <property type="entry name" value="WD_REPEATS_2"/>
    <property type="match status" value="5"/>
</dbReference>
<dbReference type="InterPro" id="IPR019775">
    <property type="entry name" value="WD40_repeat_CS"/>
</dbReference>
<dbReference type="CDD" id="cd01425">
    <property type="entry name" value="RPS2"/>
    <property type="match status" value="1"/>
</dbReference>
<comment type="similarity">
    <text evidence="1">Belongs to the universal ribosomal protein uS2 family.</text>
</comment>
<dbReference type="Gene3D" id="2.130.10.10">
    <property type="entry name" value="YVTN repeat-like/Quinoprotein amine dehydrogenase"/>
    <property type="match status" value="1"/>
</dbReference>
<feature type="repeat" description="WD" evidence="8">
    <location>
        <begin position="185"/>
        <end position="226"/>
    </location>
</feature>